<dbReference type="EMBL" id="JAQLWV010000019">
    <property type="protein sequence ID" value="MDB7934066.1"/>
    <property type="molecule type" value="Genomic_DNA"/>
</dbReference>
<dbReference type="Proteomes" id="UP001211173">
    <property type="component" value="Unassembled WGS sequence"/>
</dbReference>
<evidence type="ECO:0000313" key="2">
    <source>
        <dbReference type="Proteomes" id="UP001211173"/>
    </source>
</evidence>
<sequence length="91" mass="10603">MGMTLEQTLETVAKIQKAWDALALSISDAAETFVKMWEEVFSSPDIWPGRKSVPPKKYGMSLLKKRPYQAFPAYHYHPIAPRNRPYQRRSY</sequence>
<gene>
    <name evidence="1" type="ORF">PNE06_13370</name>
</gene>
<reference evidence="1" key="1">
    <citation type="submission" date="2023-01" db="EMBL/GenBank/DDBJ databases">
        <title>Human gut microbiome strain richness.</title>
        <authorList>
            <person name="Chen-Liaw A."/>
        </authorList>
    </citation>
    <scope>NUCLEOTIDE SEQUENCE</scope>
    <source>
        <strain evidence="1">1001287st1_F4_1001285I_161205</strain>
    </source>
</reference>
<comment type="caution">
    <text evidence="1">The sequence shown here is derived from an EMBL/GenBank/DDBJ whole genome shotgun (WGS) entry which is preliminary data.</text>
</comment>
<dbReference type="RefSeq" id="WP_195308479.1">
    <property type="nucleotide sequence ID" value="NZ_JADMSX010000022.1"/>
</dbReference>
<evidence type="ECO:0000313" key="1">
    <source>
        <dbReference type="EMBL" id="MDB7934066.1"/>
    </source>
</evidence>
<proteinExistence type="predicted"/>
<name>A0AAW6CHA2_FLAPL</name>
<accession>A0AAW6CHA2</accession>
<organism evidence="1 2">
    <name type="scientific">Flavonifractor plautii</name>
    <name type="common">Fusobacterium plautii</name>
    <dbReference type="NCBI Taxonomy" id="292800"/>
    <lineage>
        <taxon>Bacteria</taxon>
        <taxon>Bacillati</taxon>
        <taxon>Bacillota</taxon>
        <taxon>Clostridia</taxon>
        <taxon>Eubacteriales</taxon>
        <taxon>Oscillospiraceae</taxon>
        <taxon>Flavonifractor</taxon>
    </lineage>
</organism>
<dbReference type="AlphaFoldDB" id="A0AAW6CHA2"/>
<protein>
    <submittedName>
        <fullName evidence="1">Uncharacterized protein</fullName>
    </submittedName>
</protein>